<feature type="chain" id="PRO_5031024020" description="VWFD domain-containing protein" evidence="6">
    <location>
        <begin position="37"/>
        <end position="2046"/>
    </location>
</feature>
<dbReference type="Pfam" id="PF01826">
    <property type="entry name" value="TIL"/>
    <property type="match status" value="4"/>
</dbReference>
<dbReference type="FunFam" id="2.10.25.10:FF:000055">
    <property type="entry name" value="alpha-tectorin isoform X1"/>
    <property type="match status" value="2"/>
</dbReference>
<evidence type="ECO:0000256" key="1">
    <source>
        <dbReference type="ARBA" id="ARBA00004370"/>
    </source>
</evidence>
<dbReference type="InterPro" id="IPR052749">
    <property type="entry name" value="Alpha-tectorin"/>
</dbReference>
<keyword evidence="3" id="KW-0472">Membrane</keyword>
<evidence type="ECO:0000256" key="4">
    <source>
        <dbReference type="ARBA" id="ARBA00023157"/>
    </source>
</evidence>
<keyword evidence="5" id="KW-0325">Glycoprotein</keyword>
<reference evidence="8" key="2">
    <citation type="submission" date="2021-03" db="UniProtKB">
        <authorList>
            <consortium name="Ensembl"/>
        </authorList>
    </citation>
    <scope>IDENTIFICATION</scope>
</reference>
<dbReference type="SUPFAM" id="SSF57567">
    <property type="entry name" value="Serine protease inhibitors"/>
    <property type="match status" value="4"/>
</dbReference>
<evidence type="ECO:0000256" key="5">
    <source>
        <dbReference type="ARBA" id="ARBA00023180"/>
    </source>
</evidence>
<dbReference type="InParanoid" id="A0A803JX03"/>
<feature type="domain" description="VWFD" evidence="7">
    <location>
        <begin position="1033"/>
        <end position="1220"/>
    </location>
</feature>
<feature type="domain" description="VWFD" evidence="7">
    <location>
        <begin position="609"/>
        <end position="779"/>
    </location>
</feature>
<name>A0A803JX03_XENTR</name>
<dbReference type="PROSITE" id="PS51233">
    <property type="entry name" value="VWFD"/>
    <property type="match status" value="4"/>
</dbReference>
<dbReference type="Pfam" id="PF08742">
    <property type="entry name" value="C8"/>
    <property type="match status" value="3"/>
</dbReference>
<keyword evidence="2 6" id="KW-0732">Signal</keyword>
<dbReference type="Pfam" id="PF12714">
    <property type="entry name" value="TILa"/>
    <property type="match status" value="1"/>
</dbReference>
<sequence>MQHVQLMLLFPLIAEMGVTWTPVLLLSLCLSGLGVADPVGKEFALVFMENSLPNVSMPHLKVFLSGFFSGTEVQVRLPNGSFEKVISLSPGSMEKVELPAELEILQCSRSNMTIRISSNKDISVSAANEKPSSTGVFLVYPVTDWGTEYYIVTPDRGPANTFAQIAIVNGPLMNPIEVDLEGYVQFEGRIYSPGEQLRITLGPWESVMLQSNGSLTGTHLKAQEPVGVFSGHSCAQRSTRCNQVCLQLPPVASWGFHFVVPTLKFHGNSDTLYVTAASPTVLDIRNGSSLLTKNLLPGYIQELAVDSFVLMDISSSAPVMVLLYGYAPRSLHVFLVNVLSTEDICTAYYLFLMPGYNSTALVVVHNDSTTELQYNNEELPYIDWRSVNGTDVLWGPMFLGTNGPNIISHPDEAFAVYSFGRNGMNMYTAAGVCLEQVLQSCKDQGCEGALCPLVEQPTCYTDYQTCMAWGSTYYRTFGGRHTFQPAQDCATLLIAYPGVMGEDWPFSVERSPEEEFSLTFRTYGDTVEVTEDMSGRIKQGYVGIDEDCQQNCSCPQFNQWQCEPLSCPSESICEVQEGVRNCYPREMLNPADHTECIFSPEAPACTNVITCGFYGSSRYETFGRTQWNQPSGVNALSVAYSCDSDLVYNVTATSESLGSVEEVIINVYGITIVIDRIQEIWVNETKIDVPTELVPGKVWLKAHSHAVLLKTDFGLTVLFKGGEYLFIMLPAGYLNSTCGLCAGVNMTMGLAATPSATVAAVTTPGAVATAAATPMTPVAAATLVTPVAAATSSAIVAVATPSEGNQSFSDTLSSWNCSDSDHPGASLCMILLDNDGPFGACHEVLDPYLYYDACLSSQCQKGGNIAGVCQSLQNYTLSCQQQNQTIEPWRNDSFCPFACPMNKHYSICVDPCGETCTAPNGTSSCNLTCIEGCECNVGLYREGDKCIPIEACGCNANGTYFKKGTEVFGDNCHRKCSCPRFDQWQCESFTCQPNQICDMWAGIERCFQKDLLAVLKALECLLFPKEPGCANYTNCAFIGKLGYLSFWKKVIFGGLSTSDSLSVAQSCVEANAGNSTNPFYDISVKFANGSEQQIESVLINVYDMDIVIEKSEHSKKFKVWANGIQVNSSSALIPGKIRLELDIVAVILGTDFGLSVVVNSPGYLYIFLPTSYLNSTCGLCAATVAQNTFSNTSVGNQTLNDIPVTWNCNNTDPTGSSLCRMLLDEDGPFGACHDVLSPSTYFNVCVDYQCDNKEDISAVCQSLQDYTDSCQAQNQTIKPWRNDSFCPYQCPPNSHYSVCADLCEPSCMAPNGSLSCDIICMEGCECDPGFYRQGDLCTPLQKCGCIDNGSYYPQGSVLVEACSQVCNCTQYQQWQCNPISCRPQQICDAQTGDPNCYPTGPTTSEENLQCVFYPNRSACAQDIHCAFSGRNGYLTFGRKFGFQHLPWPHVLPLAHSCDTDNIDNSIDSTYNVSVKVLDGSEKVMETVIINVYETDIVMEQKEQLRVWANGTPVVIPSVLIPDRVWLKQSDHFVILTTDFGLTVQNDGRYFLYIDLPQSYLNSTCGVCASTESPTDTTNGSWGGNQALNNATNTMPTNAVLGGGTQAVTSTPSSWHCNETDSMGAILCEMLLEINGPFAACHEVLSPSPYYDLCLSHLCQNGVYLPAVCQSLQSYTSACQAQNRSIEPWRNDRFCPFVCPGNSHYEICVDPCEATCSHPNRTSCDSLCMEGCECDQGFYAEYNLCLLIEDCGCYVNGSYYPQGYEIITEGCQWKCSCPQYNEWTCDPFSCRSNETCKWTNGARNCYPQGFSCPPGNEYSDCTTVCDRTCKNNSCLRPCMEGCQCPNGSYWDGNSCVTAEQCLGSGNQVQSSPQAIGVPCEISSQNSSQPLCLQCIVSSQNIITWNSTARSLEADVPYEILRVCEDSDKLWLRVVLQTLTTGQMLHVFFGQSFITVRSDLEVLVNGDTVLTPLTEFPDLQVDQSDNAVTISLPGDMVATFSWDGLLTIMVSMDFSTTLCGACAYGNMAPGNTTNNLLDCCKAEDFADL</sequence>
<proteinExistence type="predicted"/>
<dbReference type="InterPro" id="IPR014853">
    <property type="entry name" value="VWF/SSPO/ZAN-like_Cys-rich_dom"/>
</dbReference>
<dbReference type="SMART" id="SM00832">
    <property type="entry name" value="C8"/>
    <property type="match status" value="3"/>
</dbReference>
<dbReference type="InterPro" id="IPR001846">
    <property type="entry name" value="VWF_type-D"/>
</dbReference>
<protein>
    <recommendedName>
        <fullName evidence="7">VWFD domain-containing protein</fullName>
    </recommendedName>
</protein>
<evidence type="ECO:0000313" key="8">
    <source>
        <dbReference type="Ensembl" id="ENSXETP00000112542"/>
    </source>
</evidence>
<evidence type="ECO:0000256" key="3">
    <source>
        <dbReference type="ARBA" id="ARBA00023136"/>
    </source>
</evidence>
<evidence type="ECO:0000256" key="6">
    <source>
        <dbReference type="SAM" id="SignalP"/>
    </source>
</evidence>
<feature type="domain" description="VWFD" evidence="7">
    <location>
        <begin position="1890"/>
        <end position="2046"/>
    </location>
</feature>
<dbReference type="InterPro" id="IPR025615">
    <property type="entry name" value="TILa_dom"/>
</dbReference>
<dbReference type="Gene3D" id="2.10.25.10">
    <property type="entry name" value="Laminin"/>
    <property type="match status" value="4"/>
</dbReference>
<dbReference type="PANTHER" id="PTHR46160:SF9">
    <property type="entry name" value="PROTEIN PRY2-RELATED"/>
    <property type="match status" value="1"/>
</dbReference>
<dbReference type="GO" id="GO:0016020">
    <property type="term" value="C:membrane"/>
    <property type="evidence" value="ECO:0007669"/>
    <property type="project" value="UniProtKB-SubCell"/>
</dbReference>
<accession>A0A803JX03</accession>
<feature type="signal peptide" evidence="6">
    <location>
        <begin position="1"/>
        <end position="36"/>
    </location>
</feature>
<dbReference type="GeneTree" id="ENSGT00940000156850"/>
<evidence type="ECO:0000259" key="7">
    <source>
        <dbReference type="PROSITE" id="PS51233"/>
    </source>
</evidence>
<dbReference type="CDD" id="cd19941">
    <property type="entry name" value="TIL"/>
    <property type="match status" value="4"/>
</dbReference>
<comment type="subcellular location">
    <subcellularLocation>
        <location evidence="1">Membrane</location>
    </subcellularLocation>
</comment>
<dbReference type="PANTHER" id="PTHR46160">
    <property type="entry name" value="ALPHA-TECTORIN-RELATED"/>
    <property type="match status" value="1"/>
</dbReference>
<dbReference type="InterPro" id="IPR036084">
    <property type="entry name" value="Ser_inhib-like_sf"/>
</dbReference>
<keyword evidence="4" id="KW-1015">Disulfide bond</keyword>
<reference evidence="8" key="1">
    <citation type="journal article" date="2010" name="Science">
        <title>The genome of the Western clawed frog Xenopus tropicalis.</title>
        <authorList>
            <person name="Hellsten U."/>
            <person name="Harland R.M."/>
            <person name="Gilchrist M.J."/>
            <person name="Hendrix D."/>
            <person name="Jurka J."/>
            <person name="Kapitonov V."/>
            <person name="Ovcharenko I."/>
            <person name="Putnam N.H."/>
            <person name="Shu S."/>
            <person name="Taher L."/>
            <person name="Blitz I.L."/>
            <person name="Blumberg B."/>
            <person name="Dichmann D.S."/>
            <person name="Dubchak I."/>
            <person name="Amaya E."/>
            <person name="Detter J.C."/>
            <person name="Fletcher R."/>
            <person name="Gerhard D.S."/>
            <person name="Goodstein D."/>
            <person name="Graves T."/>
            <person name="Grigoriev I.V."/>
            <person name="Grimwood J."/>
            <person name="Kawashima T."/>
            <person name="Lindquist E."/>
            <person name="Lucas S.M."/>
            <person name="Mead P.E."/>
            <person name="Mitros T."/>
            <person name="Ogino H."/>
            <person name="Ohta Y."/>
            <person name="Poliakov A.V."/>
            <person name="Pollet N."/>
            <person name="Robert J."/>
            <person name="Salamov A."/>
            <person name="Sater A.K."/>
            <person name="Schmutz J."/>
            <person name="Terry A."/>
            <person name="Vize P.D."/>
            <person name="Warren W.C."/>
            <person name="Wells D."/>
            <person name="Wills A."/>
            <person name="Wilson R.K."/>
            <person name="Zimmerman L.B."/>
            <person name="Zorn A.M."/>
            <person name="Grainger R."/>
            <person name="Grammer T."/>
            <person name="Khokha M.K."/>
            <person name="Richardson P.M."/>
            <person name="Rokhsar D.S."/>
        </authorList>
    </citation>
    <scope>NUCLEOTIDE SEQUENCE [LARGE SCALE GENOMIC DNA]</scope>
    <source>
        <strain evidence="8">Nigerian</strain>
    </source>
</reference>
<dbReference type="InterPro" id="IPR035234">
    <property type="entry name" value="IgGFc-bd_N"/>
</dbReference>
<dbReference type="InterPro" id="IPR002919">
    <property type="entry name" value="TIL_dom"/>
</dbReference>
<feature type="domain" description="VWFD" evidence="7">
    <location>
        <begin position="1423"/>
        <end position="1617"/>
    </location>
</feature>
<evidence type="ECO:0000256" key="2">
    <source>
        <dbReference type="ARBA" id="ARBA00022729"/>
    </source>
</evidence>
<dbReference type="Ensembl" id="ENSXETT00000120149">
    <property type="protein sequence ID" value="ENSXETP00000112542"/>
    <property type="gene ID" value="ENSXETG00000042372"/>
</dbReference>
<dbReference type="Pfam" id="PF00094">
    <property type="entry name" value="VWD"/>
    <property type="match status" value="3"/>
</dbReference>
<dbReference type="Pfam" id="PF17517">
    <property type="entry name" value="IgGFc_binding"/>
    <property type="match status" value="1"/>
</dbReference>
<organism evidence="8">
    <name type="scientific">Xenopus tropicalis</name>
    <name type="common">Western clawed frog</name>
    <name type="synonym">Silurana tropicalis</name>
    <dbReference type="NCBI Taxonomy" id="8364"/>
    <lineage>
        <taxon>Eukaryota</taxon>
        <taxon>Metazoa</taxon>
        <taxon>Chordata</taxon>
        <taxon>Craniata</taxon>
        <taxon>Vertebrata</taxon>
        <taxon>Euteleostomi</taxon>
        <taxon>Amphibia</taxon>
        <taxon>Batrachia</taxon>
        <taxon>Anura</taxon>
        <taxon>Pipoidea</taxon>
        <taxon>Pipidae</taxon>
        <taxon>Xenopodinae</taxon>
        <taxon>Xenopus</taxon>
        <taxon>Silurana</taxon>
    </lineage>
</organism>